<dbReference type="PANTHER" id="PTHR31451">
    <property type="match status" value="1"/>
</dbReference>
<comment type="caution">
    <text evidence="2">The sequence shown here is derived from an EMBL/GenBank/DDBJ whole genome shotgun (WGS) entry which is preliminary data.</text>
</comment>
<sequence>MKIQILFFLLIFLIQIKTETCKCVCRNTHLEVQIVPPKLSSNPFDYSAVHYEIQFLQDSSIKAQVESFWFQDYSRTKNPDGTEKLTVNGQPMFVARWSYQNVKAYEYRVKLFDSSNNGNVVCDNLCPSCSQVSQVGVIKVGNNKKYFQDPKTQETYFPIGENVCWSVKNNTYDYDNWFNKLVSKGSGNYARLWLSPFSSFTLENLSTGLGKYSLTNTWRLDYVVSLAEKLMMRLMICIESFNSYRSTPPYSYWPTNPYNSVNGGPLTNAKDFFSNEEAKKYFKNRLRYLVARYGYSFNILSWELFNEVDLTDDFGDSSQHYIVKNWHAEMSNYIKFLDINKHMVTTSFSLSINDPEIYQLDEIDYSQSHTYGADDVAANALALSNYKVNAYKKPSYIGEFGISGSPDYTVKTDPTGIHIHNGAWSGVVTGLAGIQLTWWWDSFIDPLNLYHIWKPISGFVKGIQFSEGDWEHCQFSKIDNVNSYGISSNDIALVWIQNSNSTWYSICINKIKLKEIPSSAITVNSILNDGLYQSQCFDTTTGELIFSQSNITVKSNTSIIKFPKFLNDIACKIFDQE</sequence>
<protein>
    <recommendedName>
        <fullName evidence="4">DUF5060 domain-containing protein</fullName>
    </recommendedName>
</protein>
<proteinExistence type="predicted"/>
<dbReference type="InterPro" id="IPR017853">
    <property type="entry name" value="GH"/>
</dbReference>
<dbReference type="Proteomes" id="UP001150062">
    <property type="component" value="Unassembled WGS sequence"/>
</dbReference>
<evidence type="ECO:0008006" key="4">
    <source>
        <dbReference type="Google" id="ProtNLM"/>
    </source>
</evidence>
<dbReference type="InterPro" id="IPR045053">
    <property type="entry name" value="MAN-like"/>
</dbReference>
<evidence type="ECO:0000313" key="3">
    <source>
        <dbReference type="Proteomes" id="UP001150062"/>
    </source>
</evidence>
<dbReference type="Gene3D" id="3.20.20.80">
    <property type="entry name" value="Glycosidases"/>
    <property type="match status" value="1"/>
</dbReference>
<organism evidence="2 3">
    <name type="scientific">Anaeramoeba flamelloides</name>
    <dbReference type="NCBI Taxonomy" id="1746091"/>
    <lineage>
        <taxon>Eukaryota</taxon>
        <taxon>Metamonada</taxon>
        <taxon>Anaeramoebidae</taxon>
        <taxon>Anaeramoeba</taxon>
    </lineage>
</organism>
<accession>A0ABQ8Z4M1</accession>
<name>A0ABQ8Z4M1_9EUKA</name>
<evidence type="ECO:0000256" key="1">
    <source>
        <dbReference type="SAM" id="SignalP"/>
    </source>
</evidence>
<dbReference type="EMBL" id="JAOAOG010000054">
    <property type="protein sequence ID" value="KAJ6251842.1"/>
    <property type="molecule type" value="Genomic_DNA"/>
</dbReference>
<feature type="chain" id="PRO_5046969993" description="DUF5060 domain-containing protein" evidence="1">
    <location>
        <begin position="21"/>
        <end position="577"/>
    </location>
</feature>
<keyword evidence="1" id="KW-0732">Signal</keyword>
<gene>
    <name evidence="2" type="ORF">M0813_01612</name>
</gene>
<reference evidence="2" key="1">
    <citation type="submission" date="2022-08" db="EMBL/GenBank/DDBJ databases">
        <title>Novel sulfate-reducing endosymbionts in the free-living metamonad Anaeramoeba.</title>
        <authorList>
            <person name="Jerlstrom-Hultqvist J."/>
            <person name="Cepicka I."/>
            <person name="Gallot-Lavallee L."/>
            <person name="Salas-Leiva D."/>
            <person name="Curtis B.A."/>
            <person name="Zahonova K."/>
            <person name="Pipaliya S."/>
            <person name="Dacks J."/>
            <person name="Roger A.J."/>
        </authorList>
    </citation>
    <scope>NUCLEOTIDE SEQUENCE</scope>
    <source>
        <strain evidence="2">Schooner1</strain>
    </source>
</reference>
<feature type="signal peptide" evidence="1">
    <location>
        <begin position="1"/>
        <end position="20"/>
    </location>
</feature>
<evidence type="ECO:0000313" key="2">
    <source>
        <dbReference type="EMBL" id="KAJ6251842.1"/>
    </source>
</evidence>
<dbReference type="SUPFAM" id="SSF51445">
    <property type="entry name" value="(Trans)glycosidases"/>
    <property type="match status" value="1"/>
</dbReference>
<keyword evidence="3" id="KW-1185">Reference proteome</keyword>